<keyword evidence="4" id="KW-0560">Oxidoreductase</keyword>
<dbReference type="GO" id="GO:0016616">
    <property type="term" value="F:oxidoreductase activity, acting on the CH-OH group of donors, NAD or NADP as acceptor"/>
    <property type="evidence" value="ECO:0007669"/>
    <property type="project" value="InterPro"/>
</dbReference>
<dbReference type="InterPro" id="IPR047109">
    <property type="entry name" value="CAD-like"/>
</dbReference>
<dbReference type="EMBL" id="JABWDY010018043">
    <property type="protein sequence ID" value="KAF5194961.1"/>
    <property type="molecule type" value="Genomic_DNA"/>
</dbReference>
<dbReference type="InterPro" id="IPR013154">
    <property type="entry name" value="ADH-like_N"/>
</dbReference>
<dbReference type="Pfam" id="PF08240">
    <property type="entry name" value="ADH_N"/>
    <property type="match status" value="1"/>
</dbReference>
<dbReference type="Proteomes" id="UP000554482">
    <property type="component" value="Unassembled WGS sequence"/>
</dbReference>
<evidence type="ECO:0000256" key="2">
    <source>
        <dbReference type="ARBA" id="ARBA00022723"/>
    </source>
</evidence>
<dbReference type="GO" id="GO:0046872">
    <property type="term" value="F:metal ion binding"/>
    <property type="evidence" value="ECO:0007669"/>
    <property type="project" value="UniProtKB-KW"/>
</dbReference>
<dbReference type="CDD" id="cd05283">
    <property type="entry name" value="CAD1"/>
    <property type="match status" value="1"/>
</dbReference>
<dbReference type="Gene3D" id="3.90.180.10">
    <property type="entry name" value="Medium-chain alcohol dehydrogenases, catalytic domain"/>
    <property type="match status" value="1"/>
</dbReference>
<evidence type="ECO:0000256" key="3">
    <source>
        <dbReference type="ARBA" id="ARBA00022833"/>
    </source>
</evidence>
<feature type="domain" description="D-isomer specific 2-hydroxyacid dehydrogenase NAD-binding" evidence="5">
    <location>
        <begin position="356"/>
        <end position="408"/>
    </location>
</feature>
<dbReference type="Pfam" id="PF02826">
    <property type="entry name" value="2-Hacid_dh_C"/>
    <property type="match status" value="1"/>
</dbReference>
<dbReference type="OrthoDB" id="1879366at2759"/>
<protein>
    <submittedName>
        <fullName evidence="7">Cinnamyl alcohol dehydrogenase</fullName>
    </submittedName>
</protein>
<reference evidence="7 8" key="1">
    <citation type="submission" date="2020-06" db="EMBL/GenBank/DDBJ databases">
        <title>Transcriptomic and genomic resources for Thalictrum thalictroides and T. hernandezii: Facilitating candidate gene discovery in an emerging model plant lineage.</title>
        <authorList>
            <person name="Arias T."/>
            <person name="Riano-Pachon D.M."/>
            <person name="Di Stilio V.S."/>
        </authorList>
    </citation>
    <scope>NUCLEOTIDE SEQUENCE [LARGE SCALE GENOMIC DNA]</scope>
    <source>
        <strain evidence="8">cv. WT478/WT964</strain>
        <tissue evidence="7">Leaves</tissue>
    </source>
</reference>
<evidence type="ECO:0000256" key="1">
    <source>
        <dbReference type="ARBA" id="ARBA00001947"/>
    </source>
</evidence>
<dbReference type="InterPro" id="IPR036291">
    <property type="entry name" value="NAD(P)-bd_dom_sf"/>
</dbReference>
<dbReference type="Gene3D" id="3.40.50.720">
    <property type="entry name" value="NAD(P)-binding Rossmann-like Domain"/>
    <property type="match status" value="1"/>
</dbReference>
<organism evidence="7 8">
    <name type="scientific">Thalictrum thalictroides</name>
    <name type="common">Rue-anemone</name>
    <name type="synonym">Anemone thalictroides</name>
    <dbReference type="NCBI Taxonomy" id="46969"/>
    <lineage>
        <taxon>Eukaryota</taxon>
        <taxon>Viridiplantae</taxon>
        <taxon>Streptophyta</taxon>
        <taxon>Embryophyta</taxon>
        <taxon>Tracheophyta</taxon>
        <taxon>Spermatophyta</taxon>
        <taxon>Magnoliopsida</taxon>
        <taxon>Ranunculales</taxon>
        <taxon>Ranunculaceae</taxon>
        <taxon>Thalictroideae</taxon>
        <taxon>Thalictrum</taxon>
    </lineage>
</organism>
<dbReference type="InterPro" id="IPR006140">
    <property type="entry name" value="D-isomer_DH_NAD-bd"/>
</dbReference>
<proteinExistence type="predicted"/>
<evidence type="ECO:0000313" key="7">
    <source>
        <dbReference type="EMBL" id="KAF5194961.1"/>
    </source>
</evidence>
<dbReference type="AlphaFoldDB" id="A0A7J6WCB5"/>
<comment type="caution">
    <text evidence="7">The sequence shown here is derived from an EMBL/GenBank/DDBJ whole genome shotgun (WGS) entry which is preliminary data.</text>
</comment>
<feature type="domain" description="Alcohol dehydrogenase-like N-terminal" evidence="6">
    <location>
        <begin position="217"/>
        <end position="334"/>
    </location>
</feature>
<gene>
    <name evidence="7" type="ORF">FRX31_015453</name>
</gene>
<evidence type="ECO:0000259" key="6">
    <source>
        <dbReference type="Pfam" id="PF08240"/>
    </source>
</evidence>
<dbReference type="FunFam" id="3.40.50.720:FF:000022">
    <property type="entry name" value="Cinnamyl alcohol dehydrogenase"/>
    <property type="match status" value="1"/>
</dbReference>
<name>A0A7J6WCB5_THATH</name>
<dbReference type="GO" id="GO:0051287">
    <property type="term" value="F:NAD binding"/>
    <property type="evidence" value="ECO:0007669"/>
    <property type="project" value="InterPro"/>
</dbReference>
<dbReference type="SUPFAM" id="SSF51735">
    <property type="entry name" value="NAD(P)-binding Rossmann-fold domains"/>
    <property type="match status" value="1"/>
</dbReference>
<evidence type="ECO:0000259" key="5">
    <source>
        <dbReference type="Pfam" id="PF02826"/>
    </source>
</evidence>
<accession>A0A7J6WCB5</accession>
<comment type="cofactor">
    <cofactor evidence="1">
        <name>Zn(2+)</name>
        <dbReference type="ChEBI" id="CHEBI:29105"/>
    </cofactor>
</comment>
<dbReference type="SUPFAM" id="SSF50129">
    <property type="entry name" value="GroES-like"/>
    <property type="match status" value="1"/>
</dbReference>
<evidence type="ECO:0000313" key="8">
    <source>
        <dbReference type="Proteomes" id="UP000554482"/>
    </source>
</evidence>
<keyword evidence="8" id="KW-1185">Reference proteome</keyword>
<sequence length="449" mass="49724">MSSEGESADSNSSMPGSGNGVNCNVSWRQFVLVGYFSKANLQFWAYLTPGQMYRRALHDFLLVFPQNPDVSWHWEAGIDLGTAEEIMWYVFVETVLLVERFELTAENVTGGHMRKLIERIKDLKEWKFNINFLKADLDFMVAGFLLELKNAVASYKALQRAQARVGSGVASCLDAAVRRSMERDIYTLTGSVTTSGLLSYRMQCSKMRNARKMLARDNDITLNVLYCGICHSDLHSIKNEWNNALYPMEPGHEIVGIVTEVWSNVTKFKVGDKAGVGCMVGSCRSCDSCAQDVENYCSKIMFTYNFDYYDGTRTYGGYSNKFVVDEHFGVNVPDNMPLDAAVPLLCAGITVYSPMKYFGLSKPGMHLGVIGLGGLGHVAVKFAKAFGMKVTVISTSITKKEESIDRLGADVFLVSRDLDQMQAAMGTLDGIINSLCPAFTPAIDMSAKE</sequence>
<dbReference type="InterPro" id="IPR011032">
    <property type="entry name" value="GroES-like_sf"/>
</dbReference>
<keyword evidence="3" id="KW-0862">Zinc</keyword>
<dbReference type="PANTHER" id="PTHR42683">
    <property type="entry name" value="ALDEHYDE REDUCTASE"/>
    <property type="match status" value="1"/>
</dbReference>
<evidence type="ECO:0000256" key="4">
    <source>
        <dbReference type="ARBA" id="ARBA00023002"/>
    </source>
</evidence>
<keyword evidence="2" id="KW-0479">Metal-binding</keyword>